<name>A0A2I3RD54_PANTR</name>
<sequence length="116" mass="12719">MSGVFPWFWIRNTLSPSTGIVSVDPTLSFPLVRQWAGGGGGTNSLEPAMTNRSHLGEVDVKCHGSSGISCFFFLPLTSSTDLLGSLLRCWQPGQLVWPWTCLQGLVMLHDLHCGQW</sequence>
<dbReference type="OMA" id="LRCWQPR"/>
<dbReference type="Proteomes" id="UP000002277">
    <property type="component" value="Chromosome 13"/>
</dbReference>
<evidence type="ECO:0000313" key="2">
    <source>
        <dbReference type="Ensembl" id="ENSPTRP00000083930.1"/>
    </source>
</evidence>
<dbReference type="EMBL" id="AC183594">
    <property type="status" value="NOT_ANNOTATED_CDS"/>
    <property type="molecule type" value="Genomic_DNA"/>
</dbReference>
<organism evidence="1 3">
    <name type="scientific">Pan troglodytes</name>
    <name type="common">Chimpanzee</name>
    <dbReference type="NCBI Taxonomy" id="9598"/>
    <lineage>
        <taxon>Eukaryota</taxon>
        <taxon>Metazoa</taxon>
        <taxon>Chordata</taxon>
        <taxon>Craniata</taxon>
        <taxon>Vertebrata</taxon>
        <taxon>Euteleostomi</taxon>
        <taxon>Mammalia</taxon>
        <taxon>Eutheria</taxon>
        <taxon>Euarchontoglires</taxon>
        <taxon>Primates</taxon>
        <taxon>Haplorrhini</taxon>
        <taxon>Catarrhini</taxon>
        <taxon>Hominidae</taxon>
        <taxon>Pan</taxon>
    </lineage>
</organism>
<dbReference type="Ensembl" id="ENSPTRT00000081261.1">
    <property type="protein sequence ID" value="ENSPTRP00000083930.1"/>
    <property type="gene ID" value="ENSPTRG00000047868.1"/>
</dbReference>
<dbReference type="Bgee" id="ENSPTRG00000043826">
    <property type="expression patterns" value="Expressed in testis and 11 other cell types or tissues"/>
</dbReference>
<protein>
    <submittedName>
        <fullName evidence="1">Uncharacterized protein</fullName>
    </submittedName>
</protein>
<dbReference type="GeneTree" id="ENSGT00910000147528"/>
<accession>A0A2I3RD54</accession>
<evidence type="ECO:0000313" key="1">
    <source>
        <dbReference type="Ensembl" id="ENSPTRP00000062588.1"/>
    </source>
</evidence>
<keyword evidence="3" id="KW-1185">Reference proteome</keyword>
<proteinExistence type="predicted"/>
<evidence type="ECO:0000313" key="3">
    <source>
        <dbReference type="Proteomes" id="UP000002277"/>
    </source>
</evidence>
<dbReference type="Ensembl" id="ENSPTRT00000110501.1">
    <property type="protein sequence ID" value="ENSPTRP00000062588.1"/>
    <property type="gene ID" value="ENSPTRG00000043826.1"/>
</dbReference>
<reference evidence="1" key="2">
    <citation type="submission" date="2025-05" db="UniProtKB">
        <authorList>
            <consortium name="Ensembl"/>
        </authorList>
    </citation>
    <scope>IDENTIFICATION</scope>
</reference>
<reference evidence="2 3" key="1">
    <citation type="journal article" date="2005" name="Nature">
        <title>Initial sequence of the chimpanzee genome and comparison with the human genome.</title>
        <authorList>
            <consortium name="Chimpanzee sequencing and analysis consortium"/>
        </authorList>
    </citation>
    <scope>NUCLEOTIDE SEQUENCE [LARGE SCALE GENOMIC DNA]</scope>
</reference>
<dbReference type="AlphaFoldDB" id="A0A2I3RD54"/>